<dbReference type="EMBL" id="PGOL01001126">
    <property type="protein sequence ID" value="PKI60707.1"/>
    <property type="molecule type" value="Genomic_DNA"/>
</dbReference>
<dbReference type="AlphaFoldDB" id="A0A2I0JWL3"/>
<feature type="region of interest" description="Disordered" evidence="1">
    <location>
        <begin position="1"/>
        <end position="22"/>
    </location>
</feature>
<reference evidence="2 3" key="1">
    <citation type="submission" date="2017-11" db="EMBL/GenBank/DDBJ databases">
        <title>De-novo sequencing of pomegranate (Punica granatum L.) genome.</title>
        <authorList>
            <person name="Akparov Z."/>
            <person name="Amiraslanov A."/>
            <person name="Hajiyeva S."/>
            <person name="Abbasov M."/>
            <person name="Kaur K."/>
            <person name="Hamwieh A."/>
            <person name="Solovyev V."/>
            <person name="Salamov A."/>
            <person name="Braich B."/>
            <person name="Kosarev P."/>
            <person name="Mahmoud A."/>
            <person name="Hajiyev E."/>
            <person name="Babayeva S."/>
            <person name="Izzatullayeva V."/>
            <person name="Mammadov A."/>
            <person name="Mammadov A."/>
            <person name="Sharifova S."/>
            <person name="Ojaghi J."/>
            <person name="Eynullazada K."/>
            <person name="Bayramov B."/>
            <person name="Abdulazimova A."/>
            <person name="Shahmuradov I."/>
        </authorList>
    </citation>
    <scope>NUCLEOTIDE SEQUENCE [LARGE SCALE GENOMIC DNA]</scope>
    <source>
        <strain evidence="3">cv. AG2017</strain>
        <tissue evidence="2">Leaf</tissue>
    </source>
</reference>
<comment type="caution">
    <text evidence="2">The sequence shown here is derived from an EMBL/GenBank/DDBJ whole genome shotgun (WGS) entry which is preliminary data.</text>
</comment>
<sequence>MGAREDVKRAGERKAHGVRAGARGERACVRVRSCARTWRYFHAKVQEKLGLGKGRVAIGQFMGPTAEEEKPGESSGLD</sequence>
<accession>A0A2I0JWL3</accession>
<organism evidence="2 3">
    <name type="scientific">Punica granatum</name>
    <name type="common">Pomegranate</name>
    <dbReference type="NCBI Taxonomy" id="22663"/>
    <lineage>
        <taxon>Eukaryota</taxon>
        <taxon>Viridiplantae</taxon>
        <taxon>Streptophyta</taxon>
        <taxon>Embryophyta</taxon>
        <taxon>Tracheophyta</taxon>
        <taxon>Spermatophyta</taxon>
        <taxon>Magnoliopsida</taxon>
        <taxon>eudicotyledons</taxon>
        <taxon>Gunneridae</taxon>
        <taxon>Pentapetalae</taxon>
        <taxon>rosids</taxon>
        <taxon>malvids</taxon>
        <taxon>Myrtales</taxon>
        <taxon>Lythraceae</taxon>
        <taxon>Punica</taxon>
    </lineage>
</organism>
<evidence type="ECO:0000313" key="3">
    <source>
        <dbReference type="Proteomes" id="UP000233551"/>
    </source>
</evidence>
<protein>
    <submittedName>
        <fullName evidence="2">Uncharacterized protein</fullName>
    </submittedName>
</protein>
<dbReference type="Proteomes" id="UP000233551">
    <property type="component" value="Unassembled WGS sequence"/>
</dbReference>
<keyword evidence="3" id="KW-1185">Reference proteome</keyword>
<evidence type="ECO:0000313" key="2">
    <source>
        <dbReference type="EMBL" id="PKI60707.1"/>
    </source>
</evidence>
<gene>
    <name evidence="2" type="ORF">CRG98_018897</name>
</gene>
<feature type="compositionally biased region" description="Basic and acidic residues" evidence="1">
    <location>
        <begin position="1"/>
        <end position="15"/>
    </location>
</feature>
<proteinExistence type="predicted"/>
<evidence type="ECO:0000256" key="1">
    <source>
        <dbReference type="SAM" id="MobiDB-lite"/>
    </source>
</evidence>
<name>A0A2I0JWL3_PUNGR</name>